<reference evidence="1 2" key="1">
    <citation type="submission" date="2018-10" db="EMBL/GenBank/DDBJ databases">
        <authorList>
            <person name="Ekblom R."/>
            <person name="Jareborg N."/>
        </authorList>
    </citation>
    <scope>NUCLEOTIDE SEQUENCE [LARGE SCALE GENOMIC DNA]</scope>
    <source>
        <tissue evidence="1">Muscle</tissue>
    </source>
</reference>
<protein>
    <submittedName>
        <fullName evidence="1">Uncharacterized protein</fullName>
    </submittedName>
</protein>
<keyword evidence="2" id="KW-1185">Reference proteome</keyword>
<proteinExistence type="predicted"/>
<dbReference type="AlphaFoldDB" id="A0A9X9PX40"/>
<comment type="caution">
    <text evidence="1">The sequence shown here is derived from an EMBL/GenBank/DDBJ whole genome shotgun (WGS) entry which is preliminary data.</text>
</comment>
<sequence length="74" mass="8570">MAYPTERCLMEVTQQRAKVERRKRSELSRGMATGLLFDPTFKNPPLVSQLVRADVHKHHHPPALYMDTWALPTL</sequence>
<gene>
    <name evidence="1" type="ORF">BN2614_LOCUS1</name>
</gene>
<dbReference type="EMBL" id="CYRY02006279">
    <property type="protein sequence ID" value="VCW70732.1"/>
    <property type="molecule type" value="Genomic_DNA"/>
</dbReference>
<accession>A0A9X9PX40</accession>
<name>A0A9X9PX40_GULGU</name>
<evidence type="ECO:0000313" key="1">
    <source>
        <dbReference type="EMBL" id="VCW70732.1"/>
    </source>
</evidence>
<organism evidence="1 2">
    <name type="scientific">Gulo gulo</name>
    <name type="common">Wolverine</name>
    <name type="synonym">Gluton</name>
    <dbReference type="NCBI Taxonomy" id="48420"/>
    <lineage>
        <taxon>Eukaryota</taxon>
        <taxon>Metazoa</taxon>
        <taxon>Chordata</taxon>
        <taxon>Craniata</taxon>
        <taxon>Vertebrata</taxon>
        <taxon>Euteleostomi</taxon>
        <taxon>Mammalia</taxon>
        <taxon>Eutheria</taxon>
        <taxon>Laurasiatheria</taxon>
        <taxon>Carnivora</taxon>
        <taxon>Caniformia</taxon>
        <taxon>Musteloidea</taxon>
        <taxon>Mustelidae</taxon>
        <taxon>Guloninae</taxon>
        <taxon>Gulo</taxon>
    </lineage>
</organism>
<evidence type="ECO:0000313" key="2">
    <source>
        <dbReference type="Proteomes" id="UP000269945"/>
    </source>
</evidence>
<dbReference type="Proteomes" id="UP000269945">
    <property type="component" value="Unassembled WGS sequence"/>
</dbReference>